<evidence type="ECO:0008006" key="3">
    <source>
        <dbReference type="Google" id="ProtNLM"/>
    </source>
</evidence>
<evidence type="ECO:0000313" key="1">
    <source>
        <dbReference type="EMBL" id="MBQ0923093.1"/>
    </source>
</evidence>
<sequence>MRDFFSRHEAATWPEPERLHVYLRATDELRTVVDRYHEALRRTGIAAEHQLGLQKLEFVHFTVQMLSVCRREVPQPVLDVLITRLRSALTGVGPFSLRVGPPQASVHAVELWVDPVTDPAWERLVGVVRSGIAEVLGEGAMPPVASNGRPHTSLGYGYGDGDSGVLTAALKDVTPRPALVDVPVRELELVAVTQHPRRGQFTWDTVAVLPVGSGTWPDG</sequence>
<dbReference type="InterPro" id="IPR009097">
    <property type="entry name" value="Cyclic_Pdiesterase"/>
</dbReference>
<keyword evidence="2" id="KW-1185">Reference proteome</keyword>
<comment type="caution">
    <text evidence="1">The sequence shown here is derived from an EMBL/GenBank/DDBJ whole genome shotgun (WGS) entry which is preliminary data.</text>
</comment>
<evidence type="ECO:0000313" key="2">
    <source>
        <dbReference type="Proteomes" id="UP000674084"/>
    </source>
</evidence>
<dbReference type="Gene3D" id="3.90.1140.10">
    <property type="entry name" value="Cyclic phosphodiesterase"/>
    <property type="match status" value="1"/>
</dbReference>
<proteinExistence type="predicted"/>
<dbReference type="Proteomes" id="UP000674084">
    <property type="component" value="Unassembled WGS sequence"/>
</dbReference>
<name>A0ABS5D9Y5_9PSEU</name>
<organism evidence="1 2">
    <name type="scientific">Saccharopolyspora endophytica</name>
    <dbReference type="NCBI Taxonomy" id="543886"/>
    <lineage>
        <taxon>Bacteria</taxon>
        <taxon>Bacillati</taxon>
        <taxon>Actinomycetota</taxon>
        <taxon>Actinomycetes</taxon>
        <taxon>Pseudonocardiales</taxon>
        <taxon>Pseudonocardiaceae</taxon>
        <taxon>Saccharopolyspora</taxon>
    </lineage>
</organism>
<accession>A0ABS5D9Y5</accession>
<reference evidence="1 2" key="1">
    <citation type="submission" date="2021-04" db="EMBL/GenBank/DDBJ databases">
        <title>Whole-genome sequencing of Saccharopolyspora endophytica KCTC 19397.</title>
        <authorList>
            <person name="Ay H."/>
            <person name="Saygin H."/>
            <person name="Sahin N."/>
        </authorList>
    </citation>
    <scope>NUCLEOTIDE SEQUENCE [LARGE SCALE GENOMIC DNA]</scope>
    <source>
        <strain evidence="1 2">KCTC 19397</strain>
    </source>
</reference>
<dbReference type="EMBL" id="JAGPXE010000001">
    <property type="protein sequence ID" value="MBQ0923093.1"/>
    <property type="molecule type" value="Genomic_DNA"/>
</dbReference>
<gene>
    <name evidence="1" type="ORF">KBO27_04005</name>
</gene>
<protein>
    <recommendedName>
        <fullName evidence="3">2'-5' RNA ligase family protein</fullName>
    </recommendedName>
</protein>
<dbReference type="RefSeq" id="WP_210968557.1">
    <property type="nucleotide sequence ID" value="NZ_JAGPXE010000001.1"/>
</dbReference>
<dbReference type="SUPFAM" id="SSF55144">
    <property type="entry name" value="LigT-like"/>
    <property type="match status" value="1"/>
</dbReference>